<proteinExistence type="predicted"/>
<dbReference type="GeneID" id="14919812"/>
<protein>
    <submittedName>
        <fullName evidence="1">Uncharacterized protein</fullName>
    </submittedName>
</protein>
<dbReference type="EMBL" id="KB007939">
    <property type="protein sequence ID" value="ELR19042.1"/>
    <property type="molecule type" value="Genomic_DNA"/>
</dbReference>
<dbReference type="KEGG" id="acan:ACA1_235900"/>
<dbReference type="VEuPathDB" id="AmoebaDB:ACA1_235900"/>
<accession>L8H1E7</accession>
<dbReference type="RefSeq" id="XP_004341106.1">
    <property type="nucleotide sequence ID" value="XM_004341058.1"/>
</dbReference>
<gene>
    <name evidence="1" type="ORF">ACA1_235900</name>
</gene>
<keyword evidence="2" id="KW-1185">Reference proteome</keyword>
<evidence type="ECO:0000313" key="2">
    <source>
        <dbReference type="Proteomes" id="UP000011083"/>
    </source>
</evidence>
<sequence>MLLHFLLEELKKKKMKGVDLPQDALAVQRLRDGAEAAKKPLVDRIVAPCESVLQVSPPCHRKLEELRVVGGSPAGFVVLVVVG</sequence>
<name>L8H1E7_ACACF</name>
<organism evidence="1 2">
    <name type="scientific">Acanthamoeba castellanii (strain ATCC 30010 / Neff)</name>
    <dbReference type="NCBI Taxonomy" id="1257118"/>
    <lineage>
        <taxon>Eukaryota</taxon>
        <taxon>Amoebozoa</taxon>
        <taxon>Discosea</taxon>
        <taxon>Longamoebia</taxon>
        <taxon>Centramoebida</taxon>
        <taxon>Acanthamoebidae</taxon>
        <taxon>Acanthamoeba</taxon>
    </lineage>
</organism>
<dbReference type="Gene3D" id="3.90.640.10">
    <property type="entry name" value="Actin, Chain A, domain 4"/>
    <property type="match status" value="1"/>
</dbReference>
<reference evidence="1 2" key="1">
    <citation type="journal article" date="2013" name="Genome Biol.">
        <title>Genome of Acanthamoeba castellanii highlights extensive lateral gene transfer and early evolution of tyrosine kinase signaling.</title>
        <authorList>
            <person name="Clarke M."/>
            <person name="Lohan A.J."/>
            <person name="Liu B."/>
            <person name="Lagkouvardos I."/>
            <person name="Roy S."/>
            <person name="Zafar N."/>
            <person name="Bertelli C."/>
            <person name="Schilde C."/>
            <person name="Kianianmomeni A."/>
            <person name="Burglin T.R."/>
            <person name="Frech C."/>
            <person name="Turcotte B."/>
            <person name="Kopec K.O."/>
            <person name="Synnott J.M."/>
            <person name="Choo C."/>
            <person name="Paponov I."/>
            <person name="Finkler A."/>
            <person name="Soon Heng Tan C."/>
            <person name="Hutchins A.P."/>
            <person name="Weinmeier T."/>
            <person name="Rattei T."/>
            <person name="Chu J.S."/>
            <person name="Gimenez G."/>
            <person name="Irimia M."/>
            <person name="Rigden D.J."/>
            <person name="Fitzpatrick D.A."/>
            <person name="Lorenzo-Morales J."/>
            <person name="Bateman A."/>
            <person name="Chiu C.H."/>
            <person name="Tang P."/>
            <person name="Hegemann P."/>
            <person name="Fromm H."/>
            <person name="Raoult D."/>
            <person name="Greub G."/>
            <person name="Miranda-Saavedra D."/>
            <person name="Chen N."/>
            <person name="Nash P."/>
            <person name="Ginger M.L."/>
            <person name="Horn M."/>
            <person name="Schaap P."/>
            <person name="Caler L."/>
            <person name="Loftus B."/>
        </authorList>
    </citation>
    <scope>NUCLEOTIDE SEQUENCE [LARGE SCALE GENOMIC DNA]</scope>
    <source>
        <strain evidence="1 2">Neff</strain>
    </source>
</reference>
<dbReference type="Proteomes" id="UP000011083">
    <property type="component" value="Unassembled WGS sequence"/>
</dbReference>
<dbReference type="AlphaFoldDB" id="L8H1E7"/>
<evidence type="ECO:0000313" key="1">
    <source>
        <dbReference type="EMBL" id="ELR19042.1"/>
    </source>
</evidence>